<sequence length="136" mass="15790">MSKLSNTKVQRISVLLPNHQLHTRKDISPYSITKPKNQSQVCRSYFRNRSRLKSSLKRENTLQDCENFEDALASLINVERNYVKELINSPTKYKSKSPITSKKTTSSNSPVKTPKFCQRFESSTVREFLQLHAIRN</sequence>
<evidence type="ECO:0000313" key="2">
    <source>
        <dbReference type="EMBL" id="OMJ86899.1"/>
    </source>
</evidence>
<comment type="caution">
    <text evidence="2">The sequence shown here is derived from an EMBL/GenBank/DDBJ whole genome shotgun (WGS) entry which is preliminary data.</text>
</comment>
<keyword evidence="3" id="KW-1185">Reference proteome</keyword>
<protein>
    <submittedName>
        <fullName evidence="2">Uncharacterized protein</fullName>
    </submittedName>
</protein>
<dbReference type="EMBL" id="MPUH01000191">
    <property type="protein sequence ID" value="OMJ86899.1"/>
    <property type="molecule type" value="Genomic_DNA"/>
</dbReference>
<feature type="region of interest" description="Disordered" evidence="1">
    <location>
        <begin position="89"/>
        <end position="113"/>
    </location>
</feature>
<name>A0A1R2CD21_9CILI</name>
<dbReference type="Proteomes" id="UP000187209">
    <property type="component" value="Unassembled WGS sequence"/>
</dbReference>
<reference evidence="2 3" key="1">
    <citation type="submission" date="2016-11" db="EMBL/GenBank/DDBJ databases">
        <title>The macronuclear genome of Stentor coeruleus: a giant cell with tiny introns.</title>
        <authorList>
            <person name="Slabodnick M."/>
            <person name="Ruby J.G."/>
            <person name="Reiff S.B."/>
            <person name="Swart E.C."/>
            <person name="Gosai S."/>
            <person name="Prabakaran S."/>
            <person name="Witkowska E."/>
            <person name="Larue G.E."/>
            <person name="Fisher S."/>
            <person name="Freeman R.M."/>
            <person name="Gunawardena J."/>
            <person name="Chu W."/>
            <person name="Stover N.A."/>
            <person name="Gregory B.D."/>
            <person name="Nowacki M."/>
            <person name="Derisi J."/>
            <person name="Roy S.W."/>
            <person name="Marshall W.F."/>
            <person name="Sood P."/>
        </authorList>
    </citation>
    <scope>NUCLEOTIDE SEQUENCE [LARGE SCALE GENOMIC DNA]</scope>
    <source>
        <strain evidence="2">WM001</strain>
    </source>
</reference>
<proteinExistence type="predicted"/>
<organism evidence="2 3">
    <name type="scientific">Stentor coeruleus</name>
    <dbReference type="NCBI Taxonomy" id="5963"/>
    <lineage>
        <taxon>Eukaryota</taxon>
        <taxon>Sar</taxon>
        <taxon>Alveolata</taxon>
        <taxon>Ciliophora</taxon>
        <taxon>Postciliodesmatophora</taxon>
        <taxon>Heterotrichea</taxon>
        <taxon>Heterotrichida</taxon>
        <taxon>Stentoridae</taxon>
        <taxon>Stentor</taxon>
    </lineage>
</organism>
<evidence type="ECO:0000256" key="1">
    <source>
        <dbReference type="SAM" id="MobiDB-lite"/>
    </source>
</evidence>
<gene>
    <name evidence="2" type="ORF">SteCoe_11448</name>
</gene>
<dbReference type="AlphaFoldDB" id="A0A1R2CD21"/>
<evidence type="ECO:0000313" key="3">
    <source>
        <dbReference type="Proteomes" id="UP000187209"/>
    </source>
</evidence>
<accession>A0A1R2CD21</accession>